<feature type="transmembrane region" description="Helical" evidence="8">
    <location>
        <begin position="185"/>
        <end position="204"/>
    </location>
</feature>
<dbReference type="InterPro" id="IPR001463">
    <property type="entry name" value="Na/Ala_symport"/>
</dbReference>
<name>A0A7V4U3G8_CALAY</name>
<dbReference type="PANTHER" id="PTHR30330:SF3">
    <property type="entry name" value="TRANSCRIPTIONAL REGULATOR, LRP FAMILY"/>
    <property type="match status" value="1"/>
</dbReference>
<feature type="transmembrane region" description="Helical" evidence="8">
    <location>
        <begin position="417"/>
        <end position="436"/>
    </location>
</feature>
<comment type="subcellular location">
    <subcellularLocation>
        <location evidence="1 8">Cell membrane</location>
        <topology evidence="1 8">Multi-pass membrane protein</topology>
    </subcellularLocation>
</comment>
<dbReference type="GO" id="GO:0005886">
    <property type="term" value="C:plasma membrane"/>
    <property type="evidence" value="ECO:0007669"/>
    <property type="project" value="UniProtKB-SubCell"/>
</dbReference>
<dbReference type="NCBIfam" id="TIGR00835">
    <property type="entry name" value="agcS"/>
    <property type="match status" value="1"/>
</dbReference>
<dbReference type="GO" id="GO:0005283">
    <property type="term" value="F:amino acid:sodium symporter activity"/>
    <property type="evidence" value="ECO:0007669"/>
    <property type="project" value="InterPro"/>
</dbReference>
<organism evidence="9">
    <name type="scientific">Caldithrix abyssi</name>
    <dbReference type="NCBI Taxonomy" id="187145"/>
    <lineage>
        <taxon>Bacteria</taxon>
        <taxon>Pseudomonadati</taxon>
        <taxon>Calditrichota</taxon>
        <taxon>Calditrichia</taxon>
        <taxon>Calditrichales</taxon>
        <taxon>Calditrichaceae</taxon>
        <taxon>Caldithrix</taxon>
    </lineage>
</organism>
<feature type="transmembrane region" description="Helical" evidence="8">
    <location>
        <begin position="480"/>
        <end position="499"/>
    </location>
</feature>
<evidence type="ECO:0000256" key="4">
    <source>
        <dbReference type="ARBA" id="ARBA00022475"/>
    </source>
</evidence>
<dbReference type="Pfam" id="PF01235">
    <property type="entry name" value="Na_Ala_symp"/>
    <property type="match status" value="2"/>
</dbReference>
<dbReference type="EMBL" id="DRQG01000123">
    <property type="protein sequence ID" value="HGY56682.1"/>
    <property type="molecule type" value="Genomic_DNA"/>
</dbReference>
<evidence type="ECO:0000256" key="1">
    <source>
        <dbReference type="ARBA" id="ARBA00004651"/>
    </source>
</evidence>
<feature type="transmembrane region" description="Helical" evidence="8">
    <location>
        <begin position="146"/>
        <end position="165"/>
    </location>
</feature>
<sequence>MAENLLQFFNTLSGYVWGAPLLILLVGTGIYLTFALRGLQFTKLTHSLYLALIKRKEEGDQPGDISHFQALMTALSATVGTGNIAGVATAIAAGGPGALFWMWITGLFGMATKYGEAVLAVKYRKVDETGTMSGGPMYYLQEGLKARWLGMLFAVFAAVAAFGIGNMVQSNSVAEALQASFNLPPVWTGIILMILTIIVILGGIKSIGRVTGILVPAMILFYFGSALIILILHYDIIPHIFMLIMKNAFTGTAAVGGFLGSSVMLTIRMGVARGVFSNESGLGSSPIAAAAAITKHPVTQAMVSMTQTFIDTIVVCSLTGFAILVSGLWTSNPLLTGAELTTKAFEASLGHTGGGLVVSVGLVLFAYSTILGWSYYGEKALEFIAETGQKTKQAVTWILLVLSILPLWIVWQTAANPLPALGAIIIAYIFIVRHVYGKLLQPDMRTVVSLYRGAFSLYVLIGTVTQLELVWTMADVFNGLMAFPNLIGLIGLSGVIVKVTRDYFADEKK</sequence>
<comment type="caution">
    <text evidence="9">The sequence shown here is derived from an EMBL/GenBank/DDBJ whole genome shotgun (WGS) entry which is preliminary data.</text>
</comment>
<evidence type="ECO:0000256" key="3">
    <source>
        <dbReference type="ARBA" id="ARBA00022448"/>
    </source>
</evidence>
<reference evidence="9" key="1">
    <citation type="journal article" date="2020" name="mSystems">
        <title>Genome- and Community-Level Interaction Insights into Carbon Utilization and Element Cycling Functions of Hydrothermarchaeota in Hydrothermal Sediment.</title>
        <authorList>
            <person name="Zhou Z."/>
            <person name="Liu Y."/>
            <person name="Xu W."/>
            <person name="Pan J."/>
            <person name="Luo Z.H."/>
            <person name="Li M."/>
        </authorList>
    </citation>
    <scope>NUCLEOTIDE SEQUENCE [LARGE SCALE GENOMIC DNA]</scope>
    <source>
        <strain evidence="9">HyVt-577</strain>
    </source>
</reference>
<evidence type="ECO:0000256" key="8">
    <source>
        <dbReference type="RuleBase" id="RU363064"/>
    </source>
</evidence>
<evidence type="ECO:0000256" key="6">
    <source>
        <dbReference type="ARBA" id="ARBA00022989"/>
    </source>
</evidence>
<dbReference type="PANTHER" id="PTHR30330">
    <property type="entry name" value="AGSS FAMILY TRANSPORTER, SODIUM-ALANINE"/>
    <property type="match status" value="1"/>
</dbReference>
<feature type="transmembrane region" description="Helical" evidence="8">
    <location>
        <begin position="309"/>
        <end position="329"/>
    </location>
</feature>
<keyword evidence="5 8" id="KW-0812">Transmembrane</keyword>
<accession>A0A7V4U3G8</accession>
<evidence type="ECO:0000256" key="5">
    <source>
        <dbReference type="ARBA" id="ARBA00022692"/>
    </source>
</evidence>
<keyword evidence="8" id="KW-0769">Symport</keyword>
<feature type="transmembrane region" description="Helical" evidence="8">
    <location>
        <begin position="211"/>
        <end position="234"/>
    </location>
</feature>
<keyword evidence="7 8" id="KW-0472">Membrane</keyword>
<dbReference type="Gene3D" id="1.20.1740.10">
    <property type="entry name" value="Amino acid/polyamine transporter I"/>
    <property type="match status" value="1"/>
</dbReference>
<keyword evidence="4 8" id="KW-1003">Cell membrane</keyword>
<dbReference type="AlphaFoldDB" id="A0A7V4U3G8"/>
<gene>
    <name evidence="9" type="ORF">ENK44_13320</name>
</gene>
<dbReference type="PRINTS" id="PR00175">
    <property type="entry name" value="NAALASMPORT"/>
</dbReference>
<comment type="similarity">
    <text evidence="2 8">Belongs to the alanine or glycine:cation symporter (AGCS) (TC 2.A.25) family.</text>
</comment>
<dbReference type="Proteomes" id="UP000885779">
    <property type="component" value="Unassembled WGS sequence"/>
</dbReference>
<keyword evidence="3 8" id="KW-0813">Transport</keyword>
<keyword evidence="6 8" id="KW-1133">Transmembrane helix</keyword>
<evidence type="ECO:0000313" key="9">
    <source>
        <dbReference type="EMBL" id="HGY56682.1"/>
    </source>
</evidence>
<protein>
    <submittedName>
        <fullName evidence="9">Sodium:alanine symporter family protein</fullName>
    </submittedName>
</protein>
<feature type="transmembrane region" description="Helical" evidence="8">
    <location>
        <begin position="15"/>
        <end position="36"/>
    </location>
</feature>
<feature type="transmembrane region" description="Helical" evidence="8">
    <location>
        <begin position="349"/>
        <end position="373"/>
    </location>
</feature>
<evidence type="ECO:0000256" key="7">
    <source>
        <dbReference type="ARBA" id="ARBA00023136"/>
    </source>
</evidence>
<feature type="transmembrane region" description="Helical" evidence="8">
    <location>
        <begin position="457"/>
        <end position="474"/>
    </location>
</feature>
<feature type="transmembrane region" description="Helical" evidence="8">
    <location>
        <begin position="394"/>
        <end position="411"/>
    </location>
</feature>
<proteinExistence type="inferred from homology"/>
<evidence type="ECO:0000256" key="2">
    <source>
        <dbReference type="ARBA" id="ARBA00009261"/>
    </source>
</evidence>